<evidence type="ECO:0000313" key="3">
    <source>
        <dbReference type="Proteomes" id="UP001370490"/>
    </source>
</evidence>
<proteinExistence type="predicted"/>
<comment type="caution">
    <text evidence="2">The sequence shown here is derived from an EMBL/GenBank/DDBJ whole genome shotgun (WGS) entry which is preliminary data.</text>
</comment>
<keyword evidence="3" id="KW-1185">Reference proteome</keyword>
<accession>A0AAN8W332</accession>
<evidence type="ECO:0000313" key="2">
    <source>
        <dbReference type="EMBL" id="KAK6945458.1"/>
    </source>
</evidence>
<gene>
    <name evidence="2" type="ORF">RJ641_013002</name>
</gene>
<protein>
    <submittedName>
        <fullName evidence="2">Uncharacterized protein</fullName>
    </submittedName>
</protein>
<sequence length="145" mass="16088">MAAAGIMLEPRIMPAAAAGDGSDDSEGGLDNWVPTNLNALLGPPVGEFSPPPPVPDGSRTSLRRNRSFRRSRCRRSRVVLLQFDLQPKDADVGGAAVDETLTKHCEKIPLHSADVVLRPRRYENSAAQTWKAEPRWWRRCFAKTR</sequence>
<dbReference type="Proteomes" id="UP001370490">
    <property type="component" value="Unassembled WGS sequence"/>
</dbReference>
<dbReference type="EMBL" id="JBAMMX010000002">
    <property type="protein sequence ID" value="KAK6945458.1"/>
    <property type="molecule type" value="Genomic_DNA"/>
</dbReference>
<evidence type="ECO:0000256" key="1">
    <source>
        <dbReference type="SAM" id="MobiDB-lite"/>
    </source>
</evidence>
<dbReference type="AlphaFoldDB" id="A0AAN8W332"/>
<name>A0AAN8W332_9MAGN</name>
<organism evidence="2 3">
    <name type="scientific">Dillenia turbinata</name>
    <dbReference type="NCBI Taxonomy" id="194707"/>
    <lineage>
        <taxon>Eukaryota</taxon>
        <taxon>Viridiplantae</taxon>
        <taxon>Streptophyta</taxon>
        <taxon>Embryophyta</taxon>
        <taxon>Tracheophyta</taxon>
        <taxon>Spermatophyta</taxon>
        <taxon>Magnoliopsida</taxon>
        <taxon>eudicotyledons</taxon>
        <taxon>Gunneridae</taxon>
        <taxon>Pentapetalae</taxon>
        <taxon>Dilleniales</taxon>
        <taxon>Dilleniaceae</taxon>
        <taxon>Dillenia</taxon>
    </lineage>
</organism>
<feature type="region of interest" description="Disordered" evidence="1">
    <location>
        <begin position="16"/>
        <end position="68"/>
    </location>
</feature>
<reference evidence="2 3" key="1">
    <citation type="submission" date="2023-12" db="EMBL/GenBank/DDBJ databases">
        <title>A high-quality genome assembly for Dillenia turbinata (Dilleniales).</title>
        <authorList>
            <person name="Chanderbali A."/>
        </authorList>
    </citation>
    <scope>NUCLEOTIDE SEQUENCE [LARGE SCALE GENOMIC DNA]</scope>
    <source>
        <strain evidence="2">LSX21</strain>
        <tissue evidence="2">Leaf</tissue>
    </source>
</reference>